<protein>
    <submittedName>
        <fullName evidence="2">Uncharacterized protein</fullName>
    </submittedName>
</protein>
<keyword evidence="3" id="KW-1185">Reference proteome</keyword>
<reference evidence="2 3" key="1">
    <citation type="submission" date="2018-02" db="EMBL/GenBank/DDBJ databases">
        <title>The genomes of Aspergillus section Nigri reveals drivers in fungal speciation.</title>
        <authorList>
            <consortium name="DOE Joint Genome Institute"/>
            <person name="Vesth T.C."/>
            <person name="Nybo J."/>
            <person name="Theobald S."/>
            <person name="Brandl J."/>
            <person name="Frisvad J.C."/>
            <person name="Nielsen K.F."/>
            <person name="Lyhne E.K."/>
            <person name="Kogle M.E."/>
            <person name="Kuo A."/>
            <person name="Riley R."/>
            <person name="Clum A."/>
            <person name="Nolan M."/>
            <person name="Lipzen A."/>
            <person name="Salamov A."/>
            <person name="Henrissat B."/>
            <person name="Wiebenga A."/>
            <person name="De vries R.P."/>
            <person name="Grigoriev I.V."/>
            <person name="Mortensen U.H."/>
            <person name="Andersen M.R."/>
            <person name="Baker S.E."/>
        </authorList>
    </citation>
    <scope>NUCLEOTIDE SEQUENCE [LARGE SCALE GENOMIC DNA]</scope>
    <source>
        <strain evidence="2 3">CBS 114.80</strain>
    </source>
</reference>
<keyword evidence="1" id="KW-0812">Transmembrane</keyword>
<dbReference type="EMBL" id="KZ825491">
    <property type="protein sequence ID" value="PYI32653.1"/>
    <property type="molecule type" value="Genomic_DNA"/>
</dbReference>
<accession>A0A2V5IF09</accession>
<proteinExistence type="predicted"/>
<organism evidence="2 3">
    <name type="scientific">Aspergillus indologenus CBS 114.80</name>
    <dbReference type="NCBI Taxonomy" id="1450541"/>
    <lineage>
        <taxon>Eukaryota</taxon>
        <taxon>Fungi</taxon>
        <taxon>Dikarya</taxon>
        <taxon>Ascomycota</taxon>
        <taxon>Pezizomycotina</taxon>
        <taxon>Eurotiomycetes</taxon>
        <taxon>Eurotiomycetidae</taxon>
        <taxon>Eurotiales</taxon>
        <taxon>Aspergillaceae</taxon>
        <taxon>Aspergillus</taxon>
        <taxon>Aspergillus subgen. Circumdati</taxon>
    </lineage>
</organism>
<evidence type="ECO:0000313" key="2">
    <source>
        <dbReference type="EMBL" id="PYI32653.1"/>
    </source>
</evidence>
<name>A0A2V5IF09_9EURO</name>
<dbReference type="Proteomes" id="UP000248817">
    <property type="component" value="Unassembled WGS sequence"/>
</dbReference>
<evidence type="ECO:0000313" key="3">
    <source>
        <dbReference type="Proteomes" id="UP000248817"/>
    </source>
</evidence>
<keyword evidence="1" id="KW-0472">Membrane</keyword>
<feature type="transmembrane region" description="Helical" evidence="1">
    <location>
        <begin position="63"/>
        <end position="82"/>
    </location>
</feature>
<dbReference type="AlphaFoldDB" id="A0A2V5IF09"/>
<feature type="transmembrane region" description="Helical" evidence="1">
    <location>
        <begin position="12"/>
        <end position="43"/>
    </location>
</feature>
<sequence length="87" mass="9923">MLRNWLVISCRNLGVCSLLLFPIPILNVCSFFFFSCTSLQVYYPYSILVFLQPSQSAEIANGFLGPGFMLLFFFVFLFLCAFEIPSV</sequence>
<keyword evidence="1" id="KW-1133">Transmembrane helix</keyword>
<evidence type="ECO:0000256" key="1">
    <source>
        <dbReference type="SAM" id="Phobius"/>
    </source>
</evidence>
<gene>
    <name evidence="2" type="ORF">BP00DRAFT_149101</name>
</gene>